<gene>
    <name evidence="2" type="ORF">ElP_16160</name>
</gene>
<organism evidence="2 3">
    <name type="scientific">Tautonia plasticadhaerens</name>
    <dbReference type="NCBI Taxonomy" id="2527974"/>
    <lineage>
        <taxon>Bacteria</taxon>
        <taxon>Pseudomonadati</taxon>
        <taxon>Planctomycetota</taxon>
        <taxon>Planctomycetia</taxon>
        <taxon>Isosphaerales</taxon>
        <taxon>Isosphaeraceae</taxon>
        <taxon>Tautonia</taxon>
    </lineage>
</organism>
<accession>A0A518GYU4</accession>
<proteinExistence type="predicted"/>
<dbReference type="AlphaFoldDB" id="A0A518GYU4"/>
<dbReference type="Gene3D" id="3.20.20.80">
    <property type="entry name" value="Glycosidases"/>
    <property type="match status" value="1"/>
</dbReference>
<keyword evidence="3" id="KW-1185">Reference proteome</keyword>
<feature type="signal peptide" evidence="1">
    <location>
        <begin position="1"/>
        <end position="18"/>
    </location>
</feature>
<dbReference type="Proteomes" id="UP000317835">
    <property type="component" value="Chromosome"/>
</dbReference>
<name>A0A518GYU4_9BACT</name>
<dbReference type="OrthoDB" id="232701at2"/>
<protein>
    <recommendedName>
        <fullName evidence="4">Glycoside hydrolase family 42 N-terminal domain-containing protein</fullName>
    </recommendedName>
</protein>
<evidence type="ECO:0000256" key="1">
    <source>
        <dbReference type="SAM" id="SignalP"/>
    </source>
</evidence>
<dbReference type="KEGG" id="tpla:ElP_16160"/>
<keyword evidence="1" id="KW-0732">Signal</keyword>
<evidence type="ECO:0000313" key="2">
    <source>
        <dbReference type="EMBL" id="QDV33737.1"/>
    </source>
</evidence>
<dbReference type="SUPFAM" id="SSF51445">
    <property type="entry name" value="(Trans)glycosidases"/>
    <property type="match status" value="1"/>
</dbReference>
<reference evidence="2 3" key="1">
    <citation type="submission" date="2019-02" db="EMBL/GenBank/DDBJ databases">
        <title>Deep-cultivation of Planctomycetes and their phenomic and genomic characterization uncovers novel biology.</title>
        <authorList>
            <person name="Wiegand S."/>
            <person name="Jogler M."/>
            <person name="Boedeker C."/>
            <person name="Pinto D."/>
            <person name="Vollmers J."/>
            <person name="Rivas-Marin E."/>
            <person name="Kohn T."/>
            <person name="Peeters S.H."/>
            <person name="Heuer A."/>
            <person name="Rast P."/>
            <person name="Oberbeckmann S."/>
            <person name="Bunk B."/>
            <person name="Jeske O."/>
            <person name="Meyerdierks A."/>
            <person name="Storesund J.E."/>
            <person name="Kallscheuer N."/>
            <person name="Luecker S."/>
            <person name="Lage O.M."/>
            <person name="Pohl T."/>
            <person name="Merkel B.J."/>
            <person name="Hornburger P."/>
            <person name="Mueller R.-W."/>
            <person name="Bruemmer F."/>
            <person name="Labrenz M."/>
            <person name="Spormann A.M."/>
            <person name="Op den Camp H."/>
            <person name="Overmann J."/>
            <person name="Amann R."/>
            <person name="Jetten M.S.M."/>
            <person name="Mascher T."/>
            <person name="Medema M.H."/>
            <person name="Devos D.P."/>
            <person name="Kaster A.-K."/>
            <person name="Ovreas L."/>
            <person name="Rohde M."/>
            <person name="Galperin M.Y."/>
            <person name="Jogler C."/>
        </authorList>
    </citation>
    <scope>NUCLEOTIDE SEQUENCE [LARGE SCALE GENOMIC DNA]</scope>
    <source>
        <strain evidence="2 3">ElP</strain>
    </source>
</reference>
<sequence precursor="true">MLPILTALTALTVMWLPAADDPKAAGPFAQRGYYITFMRMPTYDLDAWETIIDGIQGDGGNTLLLWVAGAFRSEKYPITWRYNADHENVREDFVRDLIDHAHSKGIRVLLGFTPFGYDGVNQYPLEHPELRAIGQDGMPVEPFGIGCWGYNLCPSRPESQRFMLEYAREMLDAYPDADGLLIESSDYAICHCRDCGDRFFEEEFRFVRGISEEVWARKAEATVVVFPHYFSGADVPGFGVKAAKLPFDPRWSLVFTPHSARPEPDLIERARSSLWWDDSPARRGPQEIRAGARHAREIGATGYVPSLEAFTFVAAEAEEGQAWLKGKRQVPLGFGWLDPGEPPYDELPMRVQRIAYREFVRNPDLSFERYKEILGLDLFGAASTTQAVEDVLELQAAFNFQRTWCQPSPLTSLERVRAMEDRGELTAEKRAEYRAALDRLRAIEGRHREPRSEGERELHRVAEWVVGRWAGEERLLLERSP</sequence>
<evidence type="ECO:0000313" key="3">
    <source>
        <dbReference type="Proteomes" id="UP000317835"/>
    </source>
</evidence>
<dbReference type="EMBL" id="CP036426">
    <property type="protein sequence ID" value="QDV33737.1"/>
    <property type="molecule type" value="Genomic_DNA"/>
</dbReference>
<dbReference type="InterPro" id="IPR017853">
    <property type="entry name" value="GH"/>
</dbReference>
<dbReference type="RefSeq" id="WP_145268083.1">
    <property type="nucleotide sequence ID" value="NZ_CP036426.1"/>
</dbReference>
<feature type="chain" id="PRO_5022164908" description="Glycoside hydrolase family 42 N-terminal domain-containing protein" evidence="1">
    <location>
        <begin position="19"/>
        <end position="481"/>
    </location>
</feature>
<evidence type="ECO:0008006" key="4">
    <source>
        <dbReference type="Google" id="ProtNLM"/>
    </source>
</evidence>